<dbReference type="InterPro" id="IPR028098">
    <property type="entry name" value="Glyco_trans_4-like_N"/>
</dbReference>
<dbReference type="GO" id="GO:0016758">
    <property type="term" value="F:hexosyltransferase activity"/>
    <property type="evidence" value="ECO:0007669"/>
    <property type="project" value="TreeGrafter"/>
</dbReference>
<gene>
    <name evidence="3" type="ORF">UFOPK3401_00863</name>
</gene>
<dbReference type="PANTHER" id="PTHR45947">
    <property type="entry name" value="SULFOQUINOVOSYL TRANSFERASE SQD2"/>
    <property type="match status" value="1"/>
</dbReference>
<protein>
    <submittedName>
        <fullName evidence="3">Unannotated protein</fullName>
    </submittedName>
</protein>
<reference evidence="3" key="1">
    <citation type="submission" date="2020-05" db="EMBL/GenBank/DDBJ databases">
        <authorList>
            <person name="Chiriac C."/>
            <person name="Salcher M."/>
            <person name="Ghai R."/>
            <person name="Kavagutti S V."/>
        </authorList>
    </citation>
    <scope>NUCLEOTIDE SEQUENCE</scope>
</reference>
<dbReference type="SUPFAM" id="SSF53756">
    <property type="entry name" value="UDP-Glycosyltransferase/glycogen phosphorylase"/>
    <property type="match status" value="1"/>
</dbReference>
<evidence type="ECO:0000259" key="2">
    <source>
        <dbReference type="Pfam" id="PF13439"/>
    </source>
</evidence>
<dbReference type="InterPro" id="IPR001296">
    <property type="entry name" value="Glyco_trans_1"/>
</dbReference>
<evidence type="ECO:0000259" key="1">
    <source>
        <dbReference type="Pfam" id="PF00534"/>
    </source>
</evidence>
<dbReference type="AlphaFoldDB" id="A0A6J7DT23"/>
<dbReference type="EMBL" id="CAFBLM010000035">
    <property type="protein sequence ID" value="CAB4872055.1"/>
    <property type="molecule type" value="Genomic_DNA"/>
</dbReference>
<name>A0A6J7DT23_9ZZZZ</name>
<accession>A0A6J7DT23</accession>
<dbReference type="InterPro" id="IPR050194">
    <property type="entry name" value="Glycosyltransferase_grp1"/>
</dbReference>
<feature type="domain" description="Glycosyl transferase family 1" evidence="1">
    <location>
        <begin position="191"/>
        <end position="355"/>
    </location>
</feature>
<proteinExistence type="predicted"/>
<evidence type="ECO:0000313" key="3">
    <source>
        <dbReference type="EMBL" id="CAB4872055.1"/>
    </source>
</evidence>
<dbReference type="Pfam" id="PF00534">
    <property type="entry name" value="Glycos_transf_1"/>
    <property type="match status" value="1"/>
</dbReference>
<dbReference type="CDD" id="cd03801">
    <property type="entry name" value="GT4_PimA-like"/>
    <property type="match status" value="1"/>
</dbReference>
<dbReference type="Gene3D" id="3.40.50.2000">
    <property type="entry name" value="Glycogen Phosphorylase B"/>
    <property type="match status" value="2"/>
</dbReference>
<sequence>MPKRILVITNDFPPRPGGIQSFVYGLVSRLPADSVVVMTSAWRGSDEFDTQQPFPVVRIKSSVLLPGPRAKAMAKRLIDQYDCDRVLFGASAPLALMVPFLRKAGIKRCVGLTHGHEAGWTRWPIARSIIKRVGRNLDVMTYLGSYTQGMIAPVVGPQAAAHMVQLTPGVDPTMFSPDIDGADVRAVHSLTDRPVIVCISRLMKRKGQDVLIRAMSQVNKAVPGAALLIVGGGPERKNLQRLVSASHLDGDVIFAGSVPWAKLPEHYAAGDVFAMPCRTRNGGLDVEGLGIVYLEASATGLPVVGGRSGGAPDAVREGVTGFSVDGNDVDQVAQRLIELLNDRDRAHQMGQAGRVWVEENWTWDKQVNGLLAVLNEL</sequence>
<feature type="domain" description="Glycosyltransferase subfamily 4-like N-terminal" evidence="2">
    <location>
        <begin position="16"/>
        <end position="171"/>
    </location>
</feature>
<dbReference type="FunFam" id="3.40.50.2000:FF:000069">
    <property type="entry name" value="Alpha-(1-6)-phosphatidylinositol monomannoside mannosyltransferase"/>
    <property type="match status" value="1"/>
</dbReference>
<organism evidence="3">
    <name type="scientific">freshwater metagenome</name>
    <dbReference type="NCBI Taxonomy" id="449393"/>
    <lineage>
        <taxon>unclassified sequences</taxon>
        <taxon>metagenomes</taxon>
        <taxon>ecological metagenomes</taxon>
    </lineage>
</organism>
<dbReference type="PANTHER" id="PTHR45947:SF3">
    <property type="entry name" value="SULFOQUINOVOSYL TRANSFERASE SQD2"/>
    <property type="match status" value="1"/>
</dbReference>
<dbReference type="Pfam" id="PF13439">
    <property type="entry name" value="Glyco_transf_4"/>
    <property type="match status" value="1"/>
</dbReference>